<dbReference type="Pfam" id="PF00440">
    <property type="entry name" value="TetR_N"/>
    <property type="match status" value="1"/>
</dbReference>
<comment type="caution">
    <text evidence="4">The sequence shown here is derived from an EMBL/GenBank/DDBJ whole genome shotgun (WGS) entry which is preliminary data.</text>
</comment>
<organism evidence="4 5">
    <name type="scientific">Arthrobacter russicus</name>
    <dbReference type="NCBI Taxonomy" id="172040"/>
    <lineage>
        <taxon>Bacteria</taxon>
        <taxon>Bacillati</taxon>
        <taxon>Actinomycetota</taxon>
        <taxon>Actinomycetes</taxon>
        <taxon>Micrococcales</taxon>
        <taxon>Micrococcaceae</taxon>
        <taxon>Arthrobacter</taxon>
    </lineage>
</organism>
<keyword evidence="1 2" id="KW-0238">DNA-binding</keyword>
<evidence type="ECO:0000256" key="1">
    <source>
        <dbReference type="ARBA" id="ARBA00023125"/>
    </source>
</evidence>
<dbReference type="SUPFAM" id="SSF46689">
    <property type="entry name" value="Homeodomain-like"/>
    <property type="match status" value="1"/>
</dbReference>
<reference evidence="4 5" key="1">
    <citation type="submission" date="2023-07" db="EMBL/GenBank/DDBJ databases">
        <title>Sequencing the genomes of 1000 actinobacteria strains.</title>
        <authorList>
            <person name="Klenk H.-P."/>
        </authorList>
    </citation>
    <scope>NUCLEOTIDE SEQUENCE [LARGE SCALE GENOMIC DNA]</scope>
    <source>
        <strain evidence="4 5">DSM 14555</strain>
    </source>
</reference>
<dbReference type="PANTHER" id="PTHR30055:SF226">
    <property type="entry name" value="HTH-TYPE TRANSCRIPTIONAL REGULATOR PKSA"/>
    <property type="match status" value="1"/>
</dbReference>
<name>A0ABU1JFY3_9MICC</name>
<sequence>MPRLVDHQQRRHQIADSAIRMAAENGIEAVTLARVADAAGVSKGMLQYYFSTRQELIRNAAQVIHDRTFGSIEEALRSSADASPRQRIMAILAGVTVPSEAQAYDNLALRALFVAAVTDPMLNLKYRQGRRALLQLFETQLLLHWSAEPSLDSSHRAEEAARFIYGSLQEIGEALTLGELSPCALPAEMERVVGVACQWPQLSAAPREVHATGCMECSL</sequence>
<feature type="domain" description="HTH tetR-type" evidence="3">
    <location>
        <begin position="8"/>
        <end position="68"/>
    </location>
</feature>
<dbReference type="Proteomes" id="UP001185069">
    <property type="component" value="Unassembled WGS sequence"/>
</dbReference>
<dbReference type="InterPro" id="IPR009057">
    <property type="entry name" value="Homeodomain-like_sf"/>
</dbReference>
<evidence type="ECO:0000313" key="4">
    <source>
        <dbReference type="EMBL" id="MDR6270287.1"/>
    </source>
</evidence>
<protein>
    <submittedName>
        <fullName evidence="4">AcrR family transcriptional regulator</fullName>
    </submittedName>
</protein>
<dbReference type="RefSeq" id="WP_309799260.1">
    <property type="nucleotide sequence ID" value="NZ_BAAAHY010000007.1"/>
</dbReference>
<evidence type="ECO:0000256" key="2">
    <source>
        <dbReference type="PROSITE-ProRule" id="PRU00335"/>
    </source>
</evidence>
<dbReference type="Gene3D" id="1.10.357.10">
    <property type="entry name" value="Tetracycline Repressor, domain 2"/>
    <property type="match status" value="1"/>
</dbReference>
<dbReference type="PANTHER" id="PTHR30055">
    <property type="entry name" value="HTH-TYPE TRANSCRIPTIONAL REGULATOR RUTR"/>
    <property type="match status" value="1"/>
</dbReference>
<accession>A0ABU1JFY3</accession>
<keyword evidence="5" id="KW-1185">Reference proteome</keyword>
<dbReference type="EMBL" id="JAVDQF010000001">
    <property type="protein sequence ID" value="MDR6270287.1"/>
    <property type="molecule type" value="Genomic_DNA"/>
</dbReference>
<gene>
    <name evidence="4" type="ORF">JOE69_002525</name>
</gene>
<dbReference type="InterPro" id="IPR050109">
    <property type="entry name" value="HTH-type_TetR-like_transc_reg"/>
</dbReference>
<dbReference type="InterPro" id="IPR001647">
    <property type="entry name" value="HTH_TetR"/>
</dbReference>
<evidence type="ECO:0000259" key="3">
    <source>
        <dbReference type="PROSITE" id="PS50977"/>
    </source>
</evidence>
<feature type="DNA-binding region" description="H-T-H motif" evidence="2">
    <location>
        <begin position="31"/>
        <end position="50"/>
    </location>
</feature>
<proteinExistence type="predicted"/>
<dbReference type="PRINTS" id="PR00455">
    <property type="entry name" value="HTHTETR"/>
</dbReference>
<dbReference type="PROSITE" id="PS50977">
    <property type="entry name" value="HTH_TETR_2"/>
    <property type="match status" value="1"/>
</dbReference>
<evidence type="ECO:0000313" key="5">
    <source>
        <dbReference type="Proteomes" id="UP001185069"/>
    </source>
</evidence>